<evidence type="ECO:0000313" key="2">
    <source>
        <dbReference type="EMBL" id="KTD61519.1"/>
    </source>
</evidence>
<dbReference type="PATRIC" id="fig|452.5.peg.2365"/>
<keyword evidence="1" id="KW-1133">Transmembrane helix</keyword>
<keyword evidence="1" id="KW-0472">Membrane</keyword>
<feature type="transmembrane region" description="Helical" evidence="1">
    <location>
        <begin position="102"/>
        <end position="127"/>
    </location>
</feature>
<sequence length="191" mass="21739">MAGFISVGYFLTNLFFSVVLFLFWIRIFLRYFRISSLHPVSQAINTFTNPVIRPLEQLIYGKNAAPRRYDWVSLVLIIIIEFLKFACLSLVVYGAVMPASLLALFVAADLVVQPCNLMFYMILIRVIMSWINPAWQHPVAEVLAIVTRPLLILGRKIIPDISGFDFSPFIIMIILKVITLFLSASMPLPLL</sequence>
<evidence type="ECO:0000313" key="3">
    <source>
        <dbReference type="Proteomes" id="UP000054877"/>
    </source>
</evidence>
<accession>A0A0W0YXY4</accession>
<dbReference type="OrthoDB" id="9806665at2"/>
<dbReference type="STRING" id="452.Lspi_2149"/>
<gene>
    <name evidence="2" type="primary">yggT</name>
    <name evidence="2" type="ORF">Lspi_2149</name>
</gene>
<feature type="transmembrane region" description="Helical" evidence="1">
    <location>
        <begin position="71"/>
        <end position="96"/>
    </location>
</feature>
<dbReference type="EMBL" id="LNYX01000031">
    <property type="protein sequence ID" value="KTD61519.1"/>
    <property type="molecule type" value="Genomic_DNA"/>
</dbReference>
<dbReference type="GO" id="GO:0016020">
    <property type="term" value="C:membrane"/>
    <property type="evidence" value="ECO:0007669"/>
    <property type="project" value="InterPro"/>
</dbReference>
<reference evidence="2 3" key="1">
    <citation type="submission" date="2015-11" db="EMBL/GenBank/DDBJ databases">
        <title>Genomic analysis of 38 Legionella species identifies large and diverse effector repertoires.</title>
        <authorList>
            <person name="Burstein D."/>
            <person name="Amaro F."/>
            <person name="Zusman T."/>
            <person name="Lifshitz Z."/>
            <person name="Cohen O."/>
            <person name="Gilbert J.A."/>
            <person name="Pupko T."/>
            <person name="Shuman H.A."/>
            <person name="Segal G."/>
        </authorList>
    </citation>
    <scope>NUCLEOTIDE SEQUENCE [LARGE SCALE GENOMIC DNA]</scope>
    <source>
        <strain evidence="2 3">Mt.St.Helens-9</strain>
    </source>
</reference>
<keyword evidence="3" id="KW-1185">Reference proteome</keyword>
<comment type="caution">
    <text evidence="2">The sequence shown here is derived from an EMBL/GenBank/DDBJ whole genome shotgun (WGS) entry which is preliminary data.</text>
</comment>
<keyword evidence="1" id="KW-0812">Transmembrane</keyword>
<dbReference type="RefSeq" id="WP_058484068.1">
    <property type="nucleotide sequence ID" value="NZ_CAAAII010000010.1"/>
</dbReference>
<proteinExistence type="predicted"/>
<organism evidence="2 3">
    <name type="scientific">Legionella spiritensis</name>
    <dbReference type="NCBI Taxonomy" id="452"/>
    <lineage>
        <taxon>Bacteria</taxon>
        <taxon>Pseudomonadati</taxon>
        <taxon>Pseudomonadota</taxon>
        <taxon>Gammaproteobacteria</taxon>
        <taxon>Legionellales</taxon>
        <taxon>Legionellaceae</taxon>
        <taxon>Legionella</taxon>
    </lineage>
</organism>
<feature type="transmembrane region" description="Helical" evidence="1">
    <location>
        <begin position="170"/>
        <end position="190"/>
    </location>
</feature>
<name>A0A0W0YXY4_LEGSP</name>
<dbReference type="Proteomes" id="UP000054877">
    <property type="component" value="Unassembled WGS sequence"/>
</dbReference>
<evidence type="ECO:0000256" key="1">
    <source>
        <dbReference type="SAM" id="Phobius"/>
    </source>
</evidence>
<feature type="transmembrane region" description="Helical" evidence="1">
    <location>
        <begin position="6"/>
        <end position="29"/>
    </location>
</feature>
<dbReference type="AlphaFoldDB" id="A0A0W0YXY4"/>
<dbReference type="Pfam" id="PF02325">
    <property type="entry name" value="CCB3_YggT"/>
    <property type="match status" value="2"/>
</dbReference>
<protein>
    <submittedName>
        <fullName evidence="2">YggT family protein</fullName>
    </submittedName>
</protein>
<dbReference type="InterPro" id="IPR003425">
    <property type="entry name" value="CCB3/YggT"/>
</dbReference>